<name>A0A944MEX8_9GAMM</name>
<organism evidence="2 3">
    <name type="scientific">Candidatus Thiodiazotropha taylori</name>
    <dbReference type="NCBI Taxonomy" id="2792791"/>
    <lineage>
        <taxon>Bacteria</taxon>
        <taxon>Pseudomonadati</taxon>
        <taxon>Pseudomonadota</taxon>
        <taxon>Gammaproteobacteria</taxon>
        <taxon>Chromatiales</taxon>
        <taxon>Sedimenticolaceae</taxon>
        <taxon>Candidatus Thiodiazotropha</taxon>
    </lineage>
</organism>
<feature type="signal peptide" evidence="1">
    <location>
        <begin position="1"/>
        <end position="24"/>
    </location>
</feature>
<evidence type="ECO:0000313" key="2">
    <source>
        <dbReference type="EMBL" id="MBT2989760.1"/>
    </source>
</evidence>
<dbReference type="InterPro" id="IPR004658">
    <property type="entry name" value="OMP_Slp"/>
</dbReference>
<keyword evidence="2" id="KW-0449">Lipoprotein</keyword>
<dbReference type="PANTHER" id="PTHR37530">
    <property type="entry name" value="OUTER MEMBRANE PROTEIN SLP"/>
    <property type="match status" value="1"/>
</dbReference>
<sequence length="178" mass="21009">MTRCNSQIALTILTLVLLAGCASKVPKVIGTPPAGNIRVDEVQQHQQQFSNSRVRWGGEIISVENLADETHIEILSRQLTDKGKPKDDQRSIGRFIARIEGYLEPEEYPKNRQITVTGTLLEVVKKPVGDYPYPYPVVEVEAYYLWPEEKVYHRPYYYDPFYDPFYFPYWRRYPYYYW</sequence>
<dbReference type="PROSITE" id="PS51257">
    <property type="entry name" value="PROKAR_LIPOPROTEIN"/>
    <property type="match status" value="1"/>
</dbReference>
<gene>
    <name evidence="2" type="ORF">KME65_12425</name>
</gene>
<keyword evidence="1" id="KW-0732">Signal</keyword>
<dbReference type="Proteomes" id="UP000770889">
    <property type="component" value="Unassembled WGS sequence"/>
</dbReference>
<dbReference type="PIRSF" id="PIRSF004982">
    <property type="entry name" value="SlP"/>
    <property type="match status" value="1"/>
</dbReference>
<evidence type="ECO:0000256" key="1">
    <source>
        <dbReference type="SAM" id="SignalP"/>
    </source>
</evidence>
<comment type="caution">
    <text evidence="2">The sequence shown here is derived from an EMBL/GenBank/DDBJ whole genome shotgun (WGS) entry which is preliminary data.</text>
</comment>
<evidence type="ECO:0000313" key="3">
    <source>
        <dbReference type="Proteomes" id="UP000770889"/>
    </source>
</evidence>
<protein>
    <submittedName>
        <fullName evidence="2">Slp family lipoprotein</fullName>
    </submittedName>
</protein>
<feature type="chain" id="PRO_5038118793" evidence="1">
    <location>
        <begin position="25"/>
        <end position="178"/>
    </location>
</feature>
<dbReference type="Pfam" id="PF03843">
    <property type="entry name" value="Slp"/>
    <property type="match status" value="1"/>
</dbReference>
<dbReference type="AlphaFoldDB" id="A0A944MEX8"/>
<dbReference type="EMBL" id="JAHHGM010000010">
    <property type="protein sequence ID" value="MBT2989760.1"/>
    <property type="molecule type" value="Genomic_DNA"/>
</dbReference>
<dbReference type="GO" id="GO:0019867">
    <property type="term" value="C:outer membrane"/>
    <property type="evidence" value="ECO:0007669"/>
    <property type="project" value="InterPro"/>
</dbReference>
<reference evidence="2 3" key="1">
    <citation type="submission" date="2021-05" db="EMBL/GenBank/DDBJ databases">
        <title>Genetic and Functional Diversity in Clade A Lucinid endosymbionts from the Bahamas.</title>
        <authorList>
            <person name="Giani N.M."/>
            <person name="Engel A.S."/>
            <person name="Campbell B.J."/>
        </authorList>
    </citation>
    <scope>NUCLEOTIDE SEQUENCE [LARGE SCALE GENOMIC DNA]</scope>
    <source>
        <strain evidence="2">LUC16012Gg_MoonRockCtena</strain>
    </source>
</reference>
<accession>A0A944MEX8</accession>
<dbReference type="NCBIfam" id="TIGR00752">
    <property type="entry name" value="slp"/>
    <property type="match status" value="1"/>
</dbReference>
<proteinExistence type="predicted"/>
<dbReference type="PANTHER" id="PTHR37530:SF1">
    <property type="entry name" value="OUTER MEMBRANE PROTEIN SLP"/>
    <property type="match status" value="1"/>
</dbReference>